<keyword evidence="4" id="KW-1185">Reference proteome</keyword>
<evidence type="ECO:0000259" key="2">
    <source>
        <dbReference type="PROSITE" id="PS50967"/>
    </source>
</evidence>
<dbReference type="SUPFAM" id="SSF53098">
    <property type="entry name" value="Ribonuclease H-like"/>
    <property type="match status" value="1"/>
</dbReference>
<dbReference type="SUPFAM" id="SSF47819">
    <property type="entry name" value="HRDC-like"/>
    <property type="match status" value="1"/>
</dbReference>
<dbReference type="PANTHER" id="PTHR47649:SF1">
    <property type="entry name" value="RIBONUCLEASE D"/>
    <property type="match status" value="1"/>
</dbReference>
<organism evidence="3 4">
    <name type="scientific">Rothia endophytica</name>
    <dbReference type="NCBI Taxonomy" id="1324766"/>
    <lineage>
        <taxon>Bacteria</taxon>
        <taxon>Bacillati</taxon>
        <taxon>Actinomycetota</taxon>
        <taxon>Actinomycetes</taxon>
        <taxon>Micrococcales</taxon>
        <taxon>Micrococcaceae</taxon>
        <taxon>Rothia</taxon>
    </lineage>
</organism>
<evidence type="ECO:0000313" key="4">
    <source>
        <dbReference type="Proteomes" id="UP001500187"/>
    </source>
</evidence>
<dbReference type="Pfam" id="PF01612">
    <property type="entry name" value="DNA_pol_A_exo1"/>
    <property type="match status" value="1"/>
</dbReference>
<dbReference type="Gene3D" id="1.10.150.80">
    <property type="entry name" value="HRDC domain"/>
    <property type="match status" value="2"/>
</dbReference>
<dbReference type="Proteomes" id="UP001500187">
    <property type="component" value="Unassembled WGS sequence"/>
</dbReference>
<feature type="domain" description="HRDC" evidence="2">
    <location>
        <begin position="248"/>
        <end position="328"/>
    </location>
</feature>
<gene>
    <name evidence="3" type="ORF">GCM10023352_12190</name>
</gene>
<accession>A0ABP9BFI4</accession>
<dbReference type="InterPro" id="IPR041605">
    <property type="entry name" value="Exo_C"/>
</dbReference>
<dbReference type="InterPro" id="IPR036397">
    <property type="entry name" value="RNaseH_sf"/>
</dbReference>
<protein>
    <submittedName>
        <fullName evidence="3">Ribonuclease D</fullName>
    </submittedName>
</protein>
<dbReference type="InterPro" id="IPR044876">
    <property type="entry name" value="HRDC_dom_sf"/>
</dbReference>
<dbReference type="RefSeq" id="WP_345445610.1">
    <property type="nucleotide sequence ID" value="NZ_BAABKP010000001.1"/>
</dbReference>
<feature type="compositionally biased region" description="Low complexity" evidence="1">
    <location>
        <begin position="1"/>
        <end position="16"/>
    </location>
</feature>
<proteinExistence type="predicted"/>
<dbReference type="PANTHER" id="PTHR47649">
    <property type="entry name" value="RIBONUCLEASE D"/>
    <property type="match status" value="1"/>
</dbReference>
<dbReference type="InterPro" id="IPR012337">
    <property type="entry name" value="RNaseH-like_sf"/>
</dbReference>
<name>A0ABP9BFI4_9MICC</name>
<dbReference type="Gene3D" id="3.30.420.10">
    <property type="entry name" value="Ribonuclease H-like superfamily/Ribonuclease H"/>
    <property type="match status" value="1"/>
</dbReference>
<dbReference type="PROSITE" id="PS50967">
    <property type="entry name" value="HRDC"/>
    <property type="match status" value="1"/>
</dbReference>
<sequence length="435" mass="48057">MPASTPPGASAAPTGPVSSDFGLPSSLQIPELVKLEAPAGGTPSVINTERGLRRVAQILSEQSGPVAVDTERASGIRYGQRAFLVQLKRGESGVIIIDPEAFEDLSPVNDALSGVEWVLHAATQDLPCLAELGMYPDALFDTEMGGRLAGFERVGLGFMVENLLGFKLAKEHSSVDWSKRPLPEEWLNYAALDVEILLDLREAVEEVLREQDKLGYALEEFRYECEVWEREPKKDPWRKTKGIRELKNRRQLTALRNLWYERERLAQTKDVAPKRLLPDPALIQAARLMPRSVPAILQVPGFQTRALKREAPRWVRAIADAKNDAQPVPFTTPAEGPPPLKAWETKRPLSAQLFAEAKPAIVALAEELTLPQENLLSPDTLRRLCWDPPAEPTAARLRSALLELGAREWQIEVVVGSLAEIFGEILGSAPSTSKE</sequence>
<evidence type="ECO:0000313" key="3">
    <source>
        <dbReference type="EMBL" id="GAA4794745.1"/>
    </source>
</evidence>
<reference evidence="4" key="1">
    <citation type="journal article" date="2019" name="Int. J. Syst. Evol. Microbiol.">
        <title>The Global Catalogue of Microorganisms (GCM) 10K type strain sequencing project: providing services to taxonomists for standard genome sequencing and annotation.</title>
        <authorList>
            <consortium name="The Broad Institute Genomics Platform"/>
            <consortium name="The Broad Institute Genome Sequencing Center for Infectious Disease"/>
            <person name="Wu L."/>
            <person name="Ma J."/>
        </authorList>
    </citation>
    <scope>NUCLEOTIDE SEQUENCE [LARGE SCALE GENOMIC DNA]</scope>
    <source>
        <strain evidence="4">JCM 18541</strain>
    </source>
</reference>
<comment type="caution">
    <text evidence="3">The sequence shown here is derived from an EMBL/GenBank/DDBJ whole genome shotgun (WGS) entry which is preliminary data.</text>
</comment>
<dbReference type="Pfam" id="PF18305">
    <property type="entry name" value="DNA_pol_A_exoN"/>
    <property type="match status" value="1"/>
</dbReference>
<dbReference type="SMART" id="SM00474">
    <property type="entry name" value="35EXOc"/>
    <property type="match status" value="1"/>
</dbReference>
<dbReference type="SMART" id="SM00341">
    <property type="entry name" value="HRDC"/>
    <property type="match status" value="1"/>
</dbReference>
<dbReference type="EMBL" id="BAABKP010000001">
    <property type="protein sequence ID" value="GAA4794745.1"/>
    <property type="molecule type" value="Genomic_DNA"/>
</dbReference>
<feature type="region of interest" description="Disordered" evidence="1">
    <location>
        <begin position="1"/>
        <end position="20"/>
    </location>
</feature>
<dbReference type="InterPro" id="IPR002562">
    <property type="entry name" value="3'-5'_exonuclease_dom"/>
</dbReference>
<dbReference type="Pfam" id="PF00570">
    <property type="entry name" value="HRDC"/>
    <property type="match status" value="1"/>
</dbReference>
<dbReference type="InterPro" id="IPR002121">
    <property type="entry name" value="HRDC_dom"/>
</dbReference>
<dbReference type="InterPro" id="IPR010997">
    <property type="entry name" value="HRDC-like_sf"/>
</dbReference>
<dbReference type="CDD" id="cd06142">
    <property type="entry name" value="RNaseD_exo"/>
    <property type="match status" value="1"/>
</dbReference>
<dbReference type="InterPro" id="IPR051086">
    <property type="entry name" value="RNase_D-like"/>
</dbReference>
<evidence type="ECO:0000256" key="1">
    <source>
        <dbReference type="SAM" id="MobiDB-lite"/>
    </source>
</evidence>